<dbReference type="PANTHER" id="PTHR46910">
    <property type="entry name" value="TRANSCRIPTION FACTOR PDR1"/>
    <property type="match status" value="1"/>
</dbReference>
<feature type="compositionally biased region" description="Basic and acidic residues" evidence="5">
    <location>
        <begin position="138"/>
        <end position="148"/>
    </location>
</feature>
<evidence type="ECO:0000259" key="6">
    <source>
        <dbReference type="SMART" id="SM00906"/>
    </source>
</evidence>
<evidence type="ECO:0000256" key="1">
    <source>
        <dbReference type="ARBA" id="ARBA00004123"/>
    </source>
</evidence>
<dbReference type="GO" id="GO:0005634">
    <property type="term" value="C:nucleus"/>
    <property type="evidence" value="ECO:0007669"/>
    <property type="project" value="UniProtKB-SubCell"/>
</dbReference>
<dbReference type="GO" id="GO:0008270">
    <property type="term" value="F:zinc ion binding"/>
    <property type="evidence" value="ECO:0007669"/>
    <property type="project" value="InterPro"/>
</dbReference>
<evidence type="ECO:0000313" key="7">
    <source>
        <dbReference type="EMBL" id="KAF2166122.1"/>
    </source>
</evidence>
<keyword evidence="3" id="KW-0238">DNA-binding</keyword>
<dbReference type="OrthoDB" id="3945542at2759"/>
<accession>A0A6A6CJI7</accession>
<feature type="region of interest" description="Disordered" evidence="5">
    <location>
        <begin position="129"/>
        <end position="148"/>
    </location>
</feature>
<protein>
    <recommendedName>
        <fullName evidence="6">Xylanolytic transcriptional activator regulatory domain-containing protein</fullName>
    </recommendedName>
</protein>
<dbReference type="Pfam" id="PF04082">
    <property type="entry name" value="Fungal_trans"/>
    <property type="match status" value="1"/>
</dbReference>
<organism evidence="7 8">
    <name type="scientific">Zasmidium cellare ATCC 36951</name>
    <dbReference type="NCBI Taxonomy" id="1080233"/>
    <lineage>
        <taxon>Eukaryota</taxon>
        <taxon>Fungi</taxon>
        <taxon>Dikarya</taxon>
        <taxon>Ascomycota</taxon>
        <taxon>Pezizomycotina</taxon>
        <taxon>Dothideomycetes</taxon>
        <taxon>Dothideomycetidae</taxon>
        <taxon>Mycosphaerellales</taxon>
        <taxon>Mycosphaerellaceae</taxon>
        <taxon>Zasmidium</taxon>
    </lineage>
</organism>
<dbReference type="PANTHER" id="PTHR46910:SF3">
    <property type="entry name" value="HALOTOLERANCE PROTEIN 9-RELATED"/>
    <property type="match status" value="1"/>
</dbReference>
<dbReference type="GO" id="GO:0003700">
    <property type="term" value="F:DNA-binding transcription factor activity"/>
    <property type="evidence" value="ECO:0007669"/>
    <property type="project" value="InterPro"/>
</dbReference>
<gene>
    <name evidence="7" type="ORF">M409DRAFT_55460</name>
</gene>
<dbReference type="GeneID" id="54566282"/>
<sequence>MTPRRKPYSSSNEPRTTYRVQSQIARVGVELSRLKVVERMTILAIVGGQSMAAICSLRRHISVVYPSCRYEIHECALRDIRISPHLRRLACIATGHNEEKRLHIFGLCSGEQPCRSCADRSRTCEYTFTQQRGPKRRHGDESSDDKNSLKRIYHGQSASGDETLSLAEKVATLERMVIQLMPNNDLSESSPVVHGDQEASDIFQPPVVPERNLALSSQLALLSNTPANSSVKPQGRVAIHLPDPVTLWSLMKQSFECTAICYSLLDPSEMEESIRKSLLELGYSHTSREVMVDASHLPLMAVLMHTLAIGQAQEVDAGNNDRPGWSFYSQGCLLAHRLAYSGVLGLPLVQIHILSAIYLILVELLRSSSLAIVSAYQFATMMKLNHQSEWPSQLSSKERVERKRLWWILFYLDRRVAQKCGLPYHIRDVDIAVEDFATSTQNSGNKGSEAISLGHASDAWLQALISLGRLFGLVWDSFFAASAKKLDDCEVEVMDTRAVSLLKRLPSELQWHLGTLETAHANGLSDNVNLLRALIRHSPLHPSTMATVESTRLSSQLAVEVMHAHLAFVLAFPFTRMLGYFSIVALVECMYHIIPALDEPSCEDLHSSLEASLQTAYDIVQRVAKRHHVARHALSALERVGVLSKIDRDRASPLEESKACGLKPQQGNSTHGGPAPTNGAAFDELSSAAPDCSSLFADIPYLALSATEMNRTVDTTWPNSDDDWQAWFATHSIP</sequence>
<dbReference type="SMART" id="SM00906">
    <property type="entry name" value="Fungal_trans"/>
    <property type="match status" value="1"/>
</dbReference>
<keyword evidence="2" id="KW-0479">Metal-binding</keyword>
<dbReference type="AlphaFoldDB" id="A0A6A6CJI7"/>
<evidence type="ECO:0000256" key="3">
    <source>
        <dbReference type="ARBA" id="ARBA00023125"/>
    </source>
</evidence>
<evidence type="ECO:0000256" key="2">
    <source>
        <dbReference type="ARBA" id="ARBA00022723"/>
    </source>
</evidence>
<reference evidence="7" key="1">
    <citation type="journal article" date="2020" name="Stud. Mycol.">
        <title>101 Dothideomycetes genomes: a test case for predicting lifestyles and emergence of pathogens.</title>
        <authorList>
            <person name="Haridas S."/>
            <person name="Albert R."/>
            <person name="Binder M."/>
            <person name="Bloem J."/>
            <person name="Labutti K."/>
            <person name="Salamov A."/>
            <person name="Andreopoulos B."/>
            <person name="Baker S."/>
            <person name="Barry K."/>
            <person name="Bills G."/>
            <person name="Bluhm B."/>
            <person name="Cannon C."/>
            <person name="Castanera R."/>
            <person name="Culley D."/>
            <person name="Daum C."/>
            <person name="Ezra D."/>
            <person name="Gonzalez J."/>
            <person name="Henrissat B."/>
            <person name="Kuo A."/>
            <person name="Liang C."/>
            <person name="Lipzen A."/>
            <person name="Lutzoni F."/>
            <person name="Magnuson J."/>
            <person name="Mondo S."/>
            <person name="Nolan M."/>
            <person name="Ohm R."/>
            <person name="Pangilinan J."/>
            <person name="Park H.-J."/>
            <person name="Ramirez L."/>
            <person name="Alfaro M."/>
            <person name="Sun H."/>
            <person name="Tritt A."/>
            <person name="Yoshinaga Y."/>
            <person name="Zwiers L.-H."/>
            <person name="Turgeon B."/>
            <person name="Goodwin S."/>
            <person name="Spatafora J."/>
            <person name="Crous P."/>
            <person name="Grigoriev I."/>
        </authorList>
    </citation>
    <scope>NUCLEOTIDE SEQUENCE</scope>
    <source>
        <strain evidence="7">ATCC 36951</strain>
    </source>
</reference>
<dbReference type="GO" id="GO:0006351">
    <property type="term" value="P:DNA-templated transcription"/>
    <property type="evidence" value="ECO:0007669"/>
    <property type="project" value="InterPro"/>
</dbReference>
<proteinExistence type="predicted"/>
<dbReference type="CDD" id="cd12148">
    <property type="entry name" value="fungal_TF_MHR"/>
    <property type="match status" value="1"/>
</dbReference>
<dbReference type="RefSeq" id="XP_033667011.1">
    <property type="nucleotide sequence ID" value="XM_033813010.1"/>
</dbReference>
<keyword evidence="4" id="KW-0539">Nucleus</keyword>
<evidence type="ECO:0000256" key="4">
    <source>
        <dbReference type="ARBA" id="ARBA00023242"/>
    </source>
</evidence>
<dbReference type="Proteomes" id="UP000799537">
    <property type="component" value="Unassembled WGS sequence"/>
</dbReference>
<feature type="domain" description="Xylanolytic transcriptional activator regulatory" evidence="6">
    <location>
        <begin position="368"/>
        <end position="442"/>
    </location>
</feature>
<evidence type="ECO:0000313" key="8">
    <source>
        <dbReference type="Proteomes" id="UP000799537"/>
    </source>
</evidence>
<comment type="subcellular location">
    <subcellularLocation>
        <location evidence="1">Nucleus</location>
    </subcellularLocation>
</comment>
<feature type="region of interest" description="Disordered" evidence="5">
    <location>
        <begin position="654"/>
        <end position="682"/>
    </location>
</feature>
<dbReference type="InterPro" id="IPR007219">
    <property type="entry name" value="XnlR_reg_dom"/>
</dbReference>
<name>A0A6A6CJI7_ZASCE</name>
<dbReference type="InterPro" id="IPR050987">
    <property type="entry name" value="AtrR-like"/>
</dbReference>
<evidence type="ECO:0000256" key="5">
    <source>
        <dbReference type="SAM" id="MobiDB-lite"/>
    </source>
</evidence>
<dbReference type="EMBL" id="ML993598">
    <property type="protein sequence ID" value="KAF2166122.1"/>
    <property type="molecule type" value="Genomic_DNA"/>
</dbReference>
<dbReference type="GO" id="GO:0003677">
    <property type="term" value="F:DNA binding"/>
    <property type="evidence" value="ECO:0007669"/>
    <property type="project" value="UniProtKB-KW"/>
</dbReference>
<keyword evidence="8" id="KW-1185">Reference proteome</keyword>